<proteinExistence type="predicted"/>
<evidence type="ECO:0000313" key="2">
    <source>
        <dbReference type="EMBL" id="GHD68492.1"/>
    </source>
</evidence>
<gene>
    <name evidence="2" type="ORF">GCM10007350_33920</name>
</gene>
<dbReference type="Proteomes" id="UP000604737">
    <property type="component" value="Unassembled WGS sequence"/>
</dbReference>
<dbReference type="RefSeq" id="WP_189462144.1">
    <property type="nucleotide sequence ID" value="NZ_BMYO01000010.1"/>
</dbReference>
<accession>A0ABQ3H7L6</accession>
<feature type="signal peptide" evidence="1">
    <location>
        <begin position="1"/>
        <end position="21"/>
    </location>
</feature>
<organism evidence="2 3">
    <name type="scientific">Jeongeupia chitinilytica</name>
    <dbReference type="NCBI Taxonomy" id="1041641"/>
    <lineage>
        <taxon>Bacteria</taxon>
        <taxon>Pseudomonadati</taxon>
        <taxon>Pseudomonadota</taxon>
        <taxon>Betaproteobacteria</taxon>
        <taxon>Neisseriales</taxon>
        <taxon>Chitinibacteraceae</taxon>
        <taxon>Jeongeupia</taxon>
    </lineage>
</organism>
<keyword evidence="1" id="KW-0732">Signal</keyword>
<keyword evidence="3" id="KW-1185">Reference proteome</keyword>
<name>A0ABQ3H7L6_9NEIS</name>
<protein>
    <submittedName>
        <fullName evidence="2">Uncharacterized protein</fullName>
    </submittedName>
</protein>
<reference evidence="3" key="1">
    <citation type="journal article" date="2019" name="Int. J. Syst. Evol. Microbiol.">
        <title>The Global Catalogue of Microorganisms (GCM) 10K type strain sequencing project: providing services to taxonomists for standard genome sequencing and annotation.</title>
        <authorList>
            <consortium name="The Broad Institute Genomics Platform"/>
            <consortium name="The Broad Institute Genome Sequencing Center for Infectious Disease"/>
            <person name="Wu L."/>
            <person name="Ma J."/>
        </authorList>
    </citation>
    <scope>NUCLEOTIDE SEQUENCE [LARGE SCALE GENOMIC DNA]</scope>
    <source>
        <strain evidence="3">KCTC 23701</strain>
    </source>
</reference>
<comment type="caution">
    <text evidence="2">The sequence shown here is derived from an EMBL/GenBank/DDBJ whole genome shotgun (WGS) entry which is preliminary data.</text>
</comment>
<evidence type="ECO:0000256" key="1">
    <source>
        <dbReference type="SAM" id="SignalP"/>
    </source>
</evidence>
<evidence type="ECO:0000313" key="3">
    <source>
        <dbReference type="Proteomes" id="UP000604737"/>
    </source>
</evidence>
<sequence>MFKFVLIPVVLFLSGAVPSFANTEADIWNDYDKVLKTLPVDAAKMLDRGVTCSHFTGELNGDDSQRDREVKQEMRKLKCDSVDGEVTVMKKKYKSNGAVQKAVRMYYGN</sequence>
<feature type="chain" id="PRO_5045828160" evidence="1">
    <location>
        <begin position="22"/>
        <end position="109"/>
    </location>
</feature>
<dbReference type="EMBL" id="BMYO01000010">
    <property type="protein sequence ID" value="GHD68492.1"/>
    <property type="molecule type" value="Genomic_DNA"/>
</dbReference>